<feature type="signal peptide" evidence="1">
    <location>
        <begin position="1"/>
        <end position="23"/>
    </location>
</feature>
<dbReference type="SUPFAM" id="SSF49464">
    <property type="entry name" value="Carboxypeptidase regulatory domain-like"/>
    <property type="match status" value="1"/>
</dbReference>
<proteinExistence type="predicted"/>
<evidence type="ECO:0000313" key="3">
    <source>
        <dbReference type="Proteomes" id="UP000271339"/>
    </source>
</evidence>
<gene>
    <name evidence="2" type="ORF">BXY75_3217</name>
</gene>
<reference evidence="2 3" key="1">
    <citation type="submission" date="2018-10" db="EMBL/GenBank/DDBJ databases">
        <title>Genomic Encyclopedia of Archaeal and Bacterial Type Strains, Phase II (KMG-II): from individual species to whole genera.</title>
        <authorList>
            <person name="Goeker M."/>
        </authorList>
    </citation>
    <scope>NUCLEOTIDE SEQUENCE [LARGE SCALE GENOMIC DNA]</scope>
    <source>
        <strain evidence="2 3">DSM 23424</strain>
    </source>
</reference>
<dbReference type="GO" id="GO:0004180">
    <property type="term" value="F:carboxypeptidase activity"/>
    <property type="evidence" value="ECO:0007669"/>
    <property type="project" value="UniProtKB-KW"/>
</dbReference>
<keyword evidence="3" id="KW-1185">Reference proteome</keyword>
<dbReference type="Proteomes" id="UP000271339">
    <property type="component" value="Unassembled WGS sequence"/>
</dbReference>
<feature type="chain" id="PRO_5018202725" evidence="1">
    <location>
        <begin position="24"/>
        <end position="476"/>
    </location>
</feature>
<dbReference type="EMBL" id="REFC01000016">
    <property type="protein sequence ID" value="RMA56706.1"/>
    <property type="molecule type" value="Genomic_DNA"/>
</dbReference>
<dbReference type="OrthoDB" id="1164701at2"/>
<keyword evidence="2" id="KW-0645">Protease</keyword>
<keyword evidence="1" id="KW-0732">Signal</keyword>
<name>A0A3L9Y7M0_9FLAO</name>
<dbReference type="InterPro" id="IPR008969">
    <property type="entry name" value="CarboxyPept-like_regulatory"/>
</dbReference>
<comment type="caution">
    <text evidence="2">The sequence shown here is derived from an EMBL/GenBank/DDBJ whole genome shotgun (WGS) entry which is preliminary data.</text>
</comment>
<dbReference type="Pfam" id="PF13715">
    <property type="entry name" value="CarbopepD_reg_2"/>
    <property type="match status" value="1"/>
</dbReference>
<accession>A0A3L9Y7M0</accession>
<sequence length="476" mass="55707">MKYSKLRLFVGLLACLLSINAFSQKELKGKVVDFITYEPIESASIYIENSTIGTVSNTDGNFVLRVPQARVNDTLVISSIGFKSFRTAVKDYNAAEDIFLEEDMASLDEVILIADTRPKTGNDIVLRAIKRLPNNLPEQPYLQKGFLRHKEKNKREYKWLIESAITIYDSSYASGAEDNLKINVDENRKSYDLRDVDSLYAYSSYLRNTSGEFKMSAKQLRRDTIATATLVEAIKWNDDRVNGLGQLFKGRLNLMRNANMGDALFGENVLQHHQFRLDTILVDNGRKLYKIEILKGKEYVGLNTKRIYNEGFEPHGWLYIYWDSYAIKKIEYDLIASSDKQKRRSKSLFGTLNNHKLVITYMEYQEKMYPKYFYYETPKLVNVGDRSSDKLYKTDEERKKEREEQFYNTVQEILFTETIQDPELISEALQQPWSEDIFMQRPYNKEFWKNYNVLLESEEEEKLIQDLSKRATLFKQ</sequence>
<keyword evidence="2" id="KW-0121">Carboxypeptidase</keyword>
<evidence type="ECO:0000313" key="2">
    <source>
        <dbReference type="EMBL" id="RMA56706.1"/>
    </source>
</evidence>
<dbReference type="AlphaFoldDB" id="A0A3L9Y7M0"/>
<organism evidence="2 3">
    <name type="scientific">Ulvibacter antarcticus</name>
    <dbReference type="NCBI Taxonomy" id="442714"/>
    <lineage>
        <taxon>Bacteria</taxon>
        <taxon>Pseudomonadati</taxon>
        <taxon>Bacteroidota</taxon>
        <taxon>Flavobacteriia</taxon>
        <taxon>Flavobacteriales</taxon>
        <taxon>Flavobacteriaceae</taxon>
        <taxon>Ulvibacter</taxon>
    </lineage>
</organism>
<keyword evidence="2" id="KW-0378">Hydrolase</keyword>
<evidence type="ECO:0000256" key="1">
    <source>
        <dbReference type="SAM" id="SignalP"/>
    </source>
</evidence>
<protein>
    <submittedName>
        <fullName evidence="2">Carboxypeptidase-like protein</fullName>
    </submittedName>
</protein>
<dbReference type="RefSeq" id="WP_121908747.1">
    <property type="nucleotide sequence ID" value="NZ_REFC01000016.1"/>
</dbReference>